<reference evidence="2 3" key="1">
    <citation type="journal article" date="2019" name="Environ. Microbiol.">
        <title>An active ?-lactamase is a part of an orchestrated cell wall stress resistance network of Bacillus subtilis and related rhizosphere species.</title>
        <authorList>
            <person name="Bucher T."/>
            <person name="Keren-Paz A."/>
            <person name="Hausser J."/>
            <person name="Olender T."/>
            <person name="Cytryn E."/>
            <person name="Kolodkin-Gal I."/>
        </authorList>
    </citation>
    <scope>NUCLEOTIDE SEQUENCE [LARGE SCALE GENOMIC DNA]</scope>
    <source>
        <strain evidence="2 3">I4</strain>
    </source>
</reference>
<feature type="transmembrane region" description="Helical" evidence="1">
    <location>
        <begin position="175"/>
        <end position="195"/>
    </location>
</feature>
<feature type="transmembrane region" description="Helical" evidence="1">
    <location>
        <begin position="72"/>
        <end position="90"/>
    </location>
</feature>
<name>A0A9X8ZDK2_9BACI</name>
<keyword evidence="1" id="KW-1133">Transmembrane helix</keyword>
<protein>
    <submittedName>
        <fullName evidence="2">Uncharacterized protein</fullName>
    </submittedName>
</protein>
<dbReference type="InterPro" id="IPR056918">
    <property type="entry name" value="8xMP"/>
</dbReference>
<evidence type="ECO:0000313" key="3">
    <source>
        <dbReference type="Proteomes" id="UP000309170"/>
    </source>
</evidence>
<dbReference type="EMBL" id="SZNT01000442">
    <property type="protein sequence ID" value="TKH07959.1"/>
    <property type="molecule type" value="Genomic_DNA"/>
</dbReference>
<feature type="transmembrane region" description="Helical" evidence="1">
    <location>
        <begin position="45"/>
        <end position="66"/>
    </location>
</feature>
<feature type="transmembrane region" description="Helical" evidence="1">
    <location>
        <begin position="145"/>
        <end position="169"/>
    </location>
</feature>
<accession>A0A9X8ZDK2</accession>
<proteinExistence type="predicted"/>
<dbReference type="Pfam" id="PF24838">
    <property type="entry name" value="8xMP"/>
    <property type="match status" value="1"/>
</dbReference>
<organism evidence="2 3">
    <name type="scientific">Peribacillus simplex</name>
    <dbReference type="NCBI Taxonomy" id="1478"/>
    <lineage>
        <taxon>Bacteria</taxon>
        <taxon>Bacillati</taxon>
        <taxon>Bacillota</taxon>
        <taxon>Bacilli</taxon>
        <taxon>Bacillales</taxon>
        <taxon>Bacillaceae</taxon>
        <taxon>Peribacillus</taxon>
    </lineage>
</organism>
<dbReference type="Proteomes" id="UP000309170">
    <property type="component" value="Unassembled WGS sequence"/>
</dbReference>
<keyword evidence="1" id="KW-0472">Membrane</keyword>
<sequence>MAKTYRKLLKNTSAYDRTFEVDREKALEYALDIRKFEIDLYWKRATYFWTFIGVAFAGYFALLAAKNIPEEAIFLVNCLGFIFTFSWYLVNRGSKFWQNNWERHVDMLEDKVIGPLYKTAINMKHPKMLHIFDEYPFSVSKINQILSLFLCIVWIFLGCRSISSLFNIFEPFKGFNMLLIGLITLIYIVIVLIYGKSTPNLGDNKEAGKVFVVRKSFLE</sequence>
<dbReference type="AlphaFoldDB" id="A0A9X8ZDK2"/>
<dbReference type="RefSeq" id="WP_137024393.1">
    <property type="nucleotide sequence ID" value="NZ_SZNT01000442.1"/>
</dbReference>
<evidence type="ECO:0000313" key="2">
    <source>
        <dbReference type="EMBL" id="TKH07959.1"/>
    </source>
</evidence>
<gene>
    <name evidence="2" type="ORF">FC678_21720</name>
</gene>
<evidence type="ECO:0000256" key="1">
    <source>
        <dbReference type="SAM" id="Phobius"/>
    </source>
</evidence>
<comment type="caution">
    <text evidence="2">The sequence shown here is derived from an EMBL/GenBank/DDBJ whole genome shotgun (WGS) entry which is preliminary data.</text>
</comment>
<keyword evidence="1" id="KW-0812">Transmembrane</keyword>